<proteinExistence type="predicted"/>
<dbReference type="EMBL" id="CP003685">
    <property type="protein sequence ID" value="AFN03491.1"/>
    <property type="molecule type" value="Genomic_DNA"/>
</dbReference>
<accession>I6UNW4</accession>
<sequence length="31" mass="3930">MRKNGYNRICMEFSVERDAYILFYEMFKTWS</sequence>
<dbReference type="PATRIC" id="fig|1185654.4.peg.541"/>
<dbReference type="KEGG" id="pfi:PFC_02645"/>
<dbReference type="AlphaFoldDB" id="I6UNW4"/>
<evidence type="ECO:0000313" key="1">
    <source>
        <dbReference type="EMBL" id="AFN03491.1"/>
    </source>
</evidence>
<dbReference type="Proteomes" id="UP000006216">
    <property type="component" value="Chromosome"/>
</dbReference>
<protein>
    <submittedName>
        <fullName evidence="1">PepQ-1 X-pro dipeptidase</fullName>
    </submittedName>
</protein>
<dbReference type="HOGENOM" id="CLU_3394548_0_0_2"/>
<gene>
    <name evidence="1" type="ORF">PFC_02645</name>
</gene>
<evidence type="ECO:0000313" key="2">
    <source>
        <dbReference type="Proteomes" id="UP000006216"/>
    </source>
</evidence>
<name>I6UNW4_9EURY</name>
<reference evidence="1 2" key="1">
    <citation type="journal article" date="2012" name="J. Bacteriol.">
        <title>Genome Sequencing of a Genetically-Tractable Pyrococcus furiosus Strain Reveals a Highly Dynamic Genome.</title>
        <authorList>
            <person name="Bridger S.L."/>
            <person name="Lancaster W.A."/>
            <person name="Poole F.L.II."/>
            <person name="Schut G.J."/>
            <person name="Adams M.W."/>
        </authorList>
    </citation>
    <scope>NUCLEOTIDE SEQUENCE [LARGE SCALE GENOMIC DNA]</scope>
    <source>
        <strain evidence="1 2">COM1</strain>
    </source>
</reference>
<organism evidence="2">
    <name type="scientific">Pyrococcus furiosus COM1</name>
    <dbReference type="NCBI Taxonomy" id="1185654"/>
    <lineage>
        <taxon>Archaea</taxon>
        <taxon>Methanobacteriati</taxon>
        <taxon>Methanobacteriota</taxon>
        <taxon>Thermococci</taxon>
        <taxon>Thermococcales</taxon>
        <taxon>Thermococcaceae</taxon>
        <taxon>Pyrococcus</taxon>
    </lineage>
</organism>